<dbReference type="InterPro" id="IPR050176">
    <property type="entry name" value="LTTR"/>
</dbReference>
<evidence type="ECO:0000259" key="5">
    <source>
        <dbReference type="PROSITE" id="PS50931"/>
    </source>
</evidence>
<dbReference type="SUPFAM" id="SSF46785">
    <property type="entry name" value="Winged helix' DNA-binding domain"/>
    <property type="match status" value="1"/>
</dbReference>
<comment type="similarity">
    <text evidence="1">Belongs to the LysR transcriptional regulatory family.</text>
</comment>
<dbReference type="Gene3D" id="3.40.190.290">
    <property type="match status" value="1"/>
</dbReference>
<accession>A0ABU3PA59</accession>
<dbReference type="Pfam" id="PF00126">
    <property type="entry name" value="HTH_1"/>
    <property type="match status" value="1"/>
</dbReference>
<name>A0ABU3PA59_9BURK</name>
<dbReference type="InterPro" id="IPR036388">
    <property type="entry name" value="WH-like_DNA-bd_sf"/>
</dbReference>
<keyword evidence="7" id="KW-1185">Reference proteome</keyword>
<protein>
    <submittedName>
        <fullName evidence="6">LysR family transcriptional regulator</fullName>
    </submittedName>
</protein>
<gene>
    <name evidence="6" type="ORF">RQP53_09090</name>
</gene>
<keyword evidence="4" id="KW-0804">Transcription</keyword>
<evidence type="ECO:0000313" key="6">
    <source>
        <dbReference type="EMBL" id="MDT8999419.1"/>
    </source>
</evidence>
<dbReference type="Gene3D" id="1.10.10.10">
    <property type="entry name" value="Winged helix-like DNA-binding domain superfamily/Winged helix DNA-binding domain"/>
    <property type="match status" value="1"/>
</dbReference>
<sequence>MKSQHAKTQYKLSPDDLGLVLALSRGATLAKAGERLGVDASTVFRAVQRLERGLGQRLFERSRSGYRPTELASLLAGHGEQLEAQLEQARAVLQAPSDEVSGTVRISSTDTLLHGLLAPALLSLRSRHPLIAFELHTGNELANLSRRDADIALRATRRPPPHLVGRRIGDIQVALYAASDQAALLDLDDALAGHSPWIAPDDALPEHPSVLWRRKQLPRLLPQYKVNSIQSVMELVAAGLGVGLLPMFLAEGRSGLTRLSEPIADCSSELWLLCLAEARHLRRVATVYSHLAEQLRLA</sequence>
<reference evidence="6" key="1">
    <citation type="submission" date="2023-09" db="EMBL/GenBank/DDBJ databases">
        <title>Paucibacter sp. APW11 Genome sequencing and assembly.</title>
        <authorList>
            <person name="Kim I."/>
        </authorList>
    </citation>
    <scope>NUCLEOTIDE SEQUENCE</scope>
    <source>
        <strain evidence="6">APW11</strain>
    </source>
</reference>
<keyword evidence="3" id="KW-0238">DNA-binding</keyword>
<dbReference type="Proteomes" id="UP001246372">
    <property type="component" value="Unassembled WGS sequence"/>
</dbReference>
<evidence type="ECO:0000313" key="7">
    <source>
        <dbReference type="Proteomes" id="UP001246372"/>
    </source>
</evidence>
<feature type="domain" description="HTH lysR-type" evidence="5">
    <location>
        <begin position="12"/>
        <end position="69"/>
    </location>
</feature>
<dbReference type="PANTHER" id="PTHR30579:SF3">
    <property type="entry name" value="TRANSCRIPTIONAL REGULATORY PROTEIN"/>
    <property type="match status" value="1"/>
</dbReference>
<dbReference type="PANTHER" id="PTHR30579">
    <property type="entry name" value="TRANSCRIPTIONAL REGULATOR"/>
    <property type="match status" value="1"/>
</dbReference>
<dbReference type="InterPro" id="IPR036390">
    <property type="entry name" value="WH_DNA-bd_sf"/>
</dbReference>
<organism evidence="6 7">
    <name type="scientific">Roseateles aquae</name>
    <dbReference type="NCBI Taxonomy" id="3077235"/>
    <lineage>
        <taxon>Bacteria</taxon>
        <taxon>Pseudomonadati</taxon>
        <taxon>Pseudomonadota</taxon>
        <taxon>Betaproteobacteria</taxon>
        <taxon>Burkholderiales</taxon>
        <taxon>Sphaerotilaceae</taxon>
        <taxon>Roseateles</taxon>
    </lineage>
</organism>
<evidence type="ECO:0000256" key="3">
    <source>
        <dbReference type="ARBA" id="ARBA00023125"/>
    </source>
</evidence>
<proteinExistence type="inferred from homology"/>
<dbReference type="EMBL" id="JAVXZY010000003">
    <property type="protein sequence ID" value="MDT8999419.1"/>
    <property type="molecule type" value="Genomic_DNA"/>
</dbReference>
<comment type="caution">
    <text evidence="6">The sequence shown here is derived from an EMBL/GenBank/DDBJ whole genome shotgun (WGS) entry which is preliminary data.</text>
</comment>
<evidence type="ECO:0000256" key="2">
    <source>
        <dbReference type="ARBA" id="ARBA00023015"/>
    </source>
</evidence>
<dbReference type="SUPFAM" id="SSF53850">
    <property type="entry name" value="Periplasmic binding protein-like II"/>
    <property type="match status" value="1"/>
</dbReference>
<dbReference type="RefSeq" id="WP_315649975.1">
    <property type="nucleotide sequence ID" value="NZ_JAVXZY010000003.1"/>
</dbReference>
<dbReference type="InterPro" id="IPR005119">
    <property type="entry name" value="LysR_subst-bd"/>
</dbReference>
<dbReference type="Pfam" id="PF03466">
    <property type="entry name" value="LysR_substrate"/>
    <property type="match status" value="1"/>
</dbReference>
<evidence type="ECO:0000256" key="1">
    <source>
        <dbReference type="ARBA" id="ARBA00009437"/>
    </source>
</evidence>
<dbReference type="InterPro" id="IPR000847">
    <property type="entry name" value="LysR_HTH_N"/>
</dbReference>
<evidence type="ECO:0000256" key="4">
    <source>
        <dbReference type="ARBA" id="ARBA00023163"/>
    </source>
</evidence>
<keyword evidence="2" id="KW-0805">Transcription regulation</keyword>
<dbReference type="PROSITE" id="PS50931">
    <property type="entry name" value="HTH_LYSR"/>
    <property type="match status" value="1"/>
</dbReference>